<gene>
    <name evidence="3" type="ORF">SAMN05720606_104188</name>
</gene>
<dbReference type="EMBL" id="FMVM01000004">
    <property type="protein sequence ID" value="SCY37833.1"/>
    <property type="molecule type" value="Genomic_DNA"/>
</dbReference>
<dbReference type="Gene3D" id="1.10.1790.10">
    <property type="entry name" value="PRD domain"/>
    <property type="match status" value="2"/>
</dbReference>
<feature type="domain" description="PRD" evidence="2">
    <location>
        <begin position="170"/>
        <end position="280"/>
    </location>
</feature>
<reference evidence="4" key="1">
    <citation type="submission" date="2016-10" db="EMBL/GenBank/DDBJ databases">
        <authorList>
            <person name="Varghese N."/>
            <person name="Submissions S."/>
        </authorList>
    </citation>
    <scope>NUCLEOTIDE SEQUENCE [LARGE SCALE GENOMIC DNA]</scope>
    <source>
        <strain evidence="4">BL9</strain>
    </source>
</reference>
<evidence type="ECO:0000313" key="4">
    <source>
        <dbReference type="Proteomes" id="UP000198538"/>
    </source>
</evidence>
<dbReference type="PANTHER" id="PTHR30185:SF15">
    <property type="entry name" value="CRYPTIC BETA-GLUCOSIDE BGL OPERON ANTITERMINATOR"/>
    <property type="match status" value="1"/>
</dbReference>
<sequence>MKIRKIFNNNVILLTDDNGHEMIVMGKGIGYNKHNSDVIDFSQVEKKFVVEKATSDKLMGLIGEIPTEHLELSNEIIEYAEQQLALKFSDNIYITLTDHISFALRRFPEGIIVKNALLWEIKKFYAAEYEVAFKALHIIEQKTGVKLPEDEAGSIALHFVNAQQRGQDMKQTYQMTKIVNDLANIVKYHFGIKLDENSINYSRFLTHLRYFAYRILHDELIPEDRDSLYDHVKDKYPESYACAKKIRNYLEINYEKITTNEEMVYFMLHIHRVTNREHDLTEE</sequence>
<dbReference type="RefSeq" id="WP_090917690.1">
    <property type="nucleotide sequence ID" value="NZ_FMVM01000004.1"/>
</dbReference>
<dbReference type="Proteomes" id="UP000198538">
    <property type="component" value="Unassembled WGS sequence"/>
</dbReference>
<dbReference type="GO" id="GO:0003723">
    <property type="term" value="F:RNA binding"/>
    <property type="evidence" value="ECO:0007669"/>
    <property type="project" value="InterPro"/>
</dbReference>
<dbReference type="InterPro" id="IPR011608">
    <property type="entry name" value="PRD"/>
</dbReference>
<dbReference type="InterPro" id="IPR004341">
    <property type="entry name" value="CAT_RNA-bd_dom"/>
</dbReference>
<dbReference type="Gene3D" id="2.30.24.10">
    <property type="entry name" value="CAT RNA-binding domain"/>
    <property type="match status" value="1"/>
</dbReference>
<dbReference type="PANTHER" id="PTHR30185">
    <property type="entry name" value="CRYPTIC BETA-GLUCOSIDE BGL OPERON ANTITERMINATOR"/>
    <property type="match status" value="1"/>
</dbReference>
<dbReference type="AlphaFoldDB" id="A0A1G5FF51"/>
<dbReference type="SUPFAM" id="SSF50151">
    <property type="entry name" value="SacY-like RNA-binding domain"/>
    <property type="match status" value="1"/>
</dbReference>
<dbReference type="InterPro" id="IPR036634">
    <property type="entry name" value="PRD_sf"/>
</dbReference>
<dbReference type="InterPro" id="IPR050661">
    <property type="entry name" value="BglG_antiterminators"/>
</dbReference>
<dbReference type="NCBIfam" id="NF046042">
    <property type="entry name" value="LicT"/>
    <property type="match status" value="1"/>
</dbReference>
<dbReference type="SUPFAM" id="SSF63520">
    <property type="entry name" value="PTS-regulatory domain, PRD"/>
    <property type="match status" value="2"/>
</dbReference>
<evidence type="ECO:0000259" key="2">
    <source>
        <dbReference type="PROSITE" id="PS51372"/>
    </source>
</evidence>
<dbReference type="GO" id="GO:0006355">
    <property type="term" value="P:regulation of DNA-templated transcription"/>
    <property type="evidence" value="ECO:0007669"/>
    <property type="project" value="InterPro"/>
</dbReference>
<proteinExistence type="predicted"/>
<name>A0A1G5FF51_9BACL</name>
<dbReference type="Pfam" id="PF00874">
    <property type="entry name" value="PRD"/>
    <property type="match status" value="2"/>
</dbReference>
<keyword evidence="4" id="KW-1185">Reference proteome</keyword>
<dbReference type="PROSITE" id="PS51372">
    <property type="entry name" value="PRD_2"/>
    <property type="match status" value="2"/>
</dbReference>
<dbReference type="SMART" id="SM01061">
    <property type="entry name" value="CAT_RBD"/>
    <property type="match status" value="1"/>
</dbReference>
<feature type="domain" description="PRD" evidence="2">
    <location>
        <begin position="64"/>
        <end position="169"/>
    </location>
</feature>
<evidence type="ECO:0000256" key="1">
    <source>
        <dbReference type="ARBA" id="ARBA00022737"/>
    </source>
</evidence>
<organism evidence="3 4">
    <name type="scientific">Paenibacillus polysaccharolyticus</name>
    <dbReference type="NCBI Taxonomy" id="582692"/>
    <lineage>
        <taxon>Bacteria</taxon>
        <taxon>Bacillati</taxon>
        <taxon>Bacillota</taxon>
        <taxon>Bacilli</taxon>
        <taxon>Bacillales</taxon>
        <taxon>Paenibacillaceae</taxon>
        <taxon>Paenibacillus</taxon>
    </lineage>
</organism>
<dbReference type="STRING" id="582692.SAMN05720606_104188"/>
<dbReference type="Pfam" id="PF03123">
    <property type="entry name" value="CAT_RBD"/>
    <property type="match status" value="1"/>
</dbReference>
<dbReference type="InterPro" id="IPR036650">
    <property type="entry name" value="CAT_RNA-bd_dom_sf"/>
</dbReference>
<keyword evidence="1" id="KW-0677">Repeat</keyword>
<protein>
    <submittedName>
        <fullName evidence="3">Transcriptional antiterminator, BglG family</fullName>
    </submittedName>
</protein>
<evidence type="ECO:0000313" key="3">
    <source>
        <dbReference type="EMBL" id="SCY37833.1"/>
    </source>
</evidence>
<accession>A0A1G5FF51</accession>